<reference evidence="9 10" key="1">
    <citation type="submission" date="2024-02" db="EMBL/GenBank/DDBJ databases">
        <authorList>
            <person name="Chen Y."/>
            <person name="Shah S."/>
            <person name="Dougan E. K."/>
            <person name="Thang M."/>
            <person name="Chan C."/>
        </authorList>
    </citation>
    <scope>NUCLEOTIDE SEQUENCE [LARGE SCALE GENOMIC DNA]</scope>
</reference>
<name>A0ABP0MM62_9DINO</name>
<evidence type="ECO:0000313" key="9">
    <source>
        <dbReference type="EMBL" id="CAK9052203.1"/>
    </source>
</evidence>
<feature type="compositionally biased region" description="Acidic residues" evidence="6">
    <location>
        <begin position="95"/>
        <end position="110"/>
    </location>
</feature>
<feature type="transmembrane region" description="Helical" evidence="7">
    <location>
        <begin position="207"/>
        <end position="225"/>
    </location>
</feature>
<evidence type="ECO:0000256" key="1">
    <source>
        <dbReference type="ARBA" id="ARBA00004651"/>
    </source>
</evidence>
<accession>A0ABP0MM62</accession>
<dbReference type="InterPro" id="IPR037185">
    <property type="entry name" value="EmrE-like"/>
</dbReference>
<feature type="transmembrane region" description="Helical" evidence="7">
    <location>
        <begin position="115"/>
        <end position="135"/>
    </location>
</feature>
<dbReference type="SUPFAM" id="SSF103481">
    <property type="entry name" value="Multidrug resistance efflux transporter EmrE"/>
    <property type="match status" value="1"/>
</dbReference>
<evidence type="ECO:0000313" key="10">
    <source>
        <dbReference type="Proteomes" id="UP001642464"/>
    </source>
</evidence>
<evidence type="ECO:0000259" key="8">
    <source>
        <dbReference type="Pfam" id="PF00892"/>
    </source>
</evidence>
<protein>
    <recommendedName>
        <fullName evidence="8">EamA domain-containing protein</fullName>
    </recommendedName>
</protein>
<evidence type="ECO:0000256" key="2">
    <source>
        <dbReference type="ARBA" id="ARBA00022475"/>
    </source>
</evidence>
<dbReference type="PANTHER" id="PTHR42920">
    <property type="entry name" value="OS03G0707200 PROTEIN-RELATED"/>
    <property type="match status" value="1"/>
</dbReference>
<keyword evidence="5 7" id="KW-0472">Membrane</keyword>
<evidence type="ECO:0000256" key="7">
    <source>
        <dbReference type="SAM" id="Phobius"/>
    </source>
</evidence>
<proteinExistence type="predicted"/>
<feature type="transmembrane region" description="Helical" evidence="7">
    <location>
        <begin position="401"/>
        <end position="421"/>
    </location>
</feature>
<feature type="transmembrane region" description="Helical" evidence="7">
    <location>
        <begin position="329"/>
        <end position="351"/>
    </location>
</feature>
<dbReference type="InterPro" id="IPR051258">
    <property type="entry name" value="Diverse_Substrate_Transporter"/>
</dbReference>
<evidence type="ECO:0000256" key="5">
    <source>
        <dbReference type="ARBA" id="ARBA00023136"/>
    </source>
</evidence>
<feature type="domain" description="EamA" evidence="8">
    <location>
        <begin position="339"/>
        <end position="441"/>
    </location>
</feature>
<feature type="transmembrane region" description="Helical" evidence="7">
    <location>
        <begin position="155"/>
        <end position="173"/>
    </location>
</feature>
<feature type="region of interest" description="Disordered" evidence="6">
    <location>
        <begin position="79"/>
        <end position="111"/>
    </location>
</feature>
<comment type="subcellular location">
    <subcellularLocation>
        <location evidence="1">Cell membrane</location>
        <topology evidence="1">Multi-pass membrane protein</topology>
    </subcellularLocation>
</comment>
<feature type="transmembrane region" description="Helical" evidence="7">
    <location>
        <begin position="371"/>
        <end position="394"/>
    </location>
</feature>
<feature type="transmembrane region" description="Helical" evidence="7">
    <location>
        <begin position="180"/>
        <end position="201"/>
    </location>
</feature>
<organism evidence="9 10">
    <name type="scientific">Durusdinium trenchii</name>
    <dbReference type="NCBI Taxonomy" id="1381693"/>
    <lineage>
        <taxon>Eukaryota</taxon>
        <taxon>Sar</taxon>
        <taxon>Alveolata</taxon>
        <taxon>Dinophyceae</taxon>
        <taxon>Suessiales</taxon>
        <taxon>Symbiodiniaceae</taxon>
        <taxon>Durusdinium</taxon>
    </lineage>
</organism>
<dbReference type="InterPro" id="IPR000620">
    <property type="entry name" value="EamA_dom"/>
</dbReference>
<dbReference type="EMBL" id="CAXAMM010022558">
    <property type="protein sequence ID" value="CAK9052203.1"/>
    <property type="molecule type" value="Genomic_DNA"/>
</dbReference>
<comment type="caution">
    <text evidence="9">The sequence shown here is derived from an EMBL/GenBank/DDBJ whole genome shotgun (WGS) entry which is preliminary data.</text>
</comment>
<dbReference type="PANTHER" id="PTHR42920:SF5">
    <property type="entry name" value="EAMA DOMAIN-CONTAINING PROTEIN"/>
    <property type="match status" value="1"/>
</dbReference>
<gene>
    <name evidence="9" type="ORF">SCF082_LOCUS28587</name>
</gene>
<feature type="transmembrane region" description="Helical" evidence="7">
    <location>
        <begin position="427"/>
        <end position="446"/>
    </location>
</feature>
<dbReference type="Proteomes" id="UP001642464">
    <property type="component" value="Unassembled WGS sequence"/>
</dbReference>
<keyword evidence="2" id="KW-1003">Cell membrane</keyword>
<dbReference type="Pfam" id="PF00892">
    <property type="entry name" value="EamA"/>
    <property type="match status" value="1"/>
</dbReference>
<keyword evidence="3 7" id="KW-0812">Transmembrane</keyword>
<evidence type="ECO:0000256" key="4">
    <source>
        <dbReference type="ARBA" id="ARBA00022989"/>
    </source>
</evidence>
<evidence type="ECO:0000256" key="6">
    <source>
        <dbReference type="SAM" id="MobiDB-lite"/>
    </source>
</evidence>
<keyword evidence="10" id="KW-1185">Reference proteome</keyword>
<feature type="transmembrane region" description="Helical" evidence="7">
    <location>
        <begin position="237"/>
        <end position="255"/>
    </location>
</feature>
<evidence type="ECO:0000256" key="3">
    <source>
        <dbReference type="ARBA" id="ARBA00022692"/>
    </source>
</evidence>
<sequence length="456" mass="49321">MRPMVHCQVPRLTCSQSFAACREGEIGTPVRQVRGTDSLRGRPHDAWVARGVPAFLAFLAVRSASSGALRSTRQLRWSRAPGAARHKEQRRSMESEESSEGSMESEESSEEVTGFLNKATAPLVLLFMAILYGGNVPLLKTVELGAPLQLTGPELLALRFLTSTVVSVPFVVTNWRKVRAVLIPSVELAIWLFAGYVLQILGLEKTSASTCAVASALTGPFVQILELLVDGKQIAPFVALCSAGTFSGIALFVTAPSLTQVPPLFESIWNVLRQLEKQPAPLPHEVLLKDIPGENLAIAGAFLFAMHVYRSNKLLERGDPSGRVSSEDFAVGLASVQLAAAAVICMVASSLDSPYSTAQQLRIAERLRPEIWEEILACGVLCTGLPAVVELFAFKYVGPAIASLIYCTIPLWGTVLSMIFLNEKLGPQAIFAAVIILLSSFAPSLLELQQDEQHKE</sequence>
<keyword evidence="4 7" id="KW-1133">Transmembrane helix</keyword>